<organism evidence="2 3">
    <name type="scientific">Caerostris extrusa</name>
    <name type="common">Bark spider</name>
    <name type="synonym">Caerostris bankana</name>
    <dbReference type="NCBI Taxonomy" id="172846"/>
    <lineage>
        <taxon>Eukaryota</taxon>
        <taxon>Metazoa</taxon>
        <taxon>Ecdysozoa</taxon>
        <taxon>Arthropoda</taxon>
        <taxon>Chelicerata</taxon>
        <taxon>Arachnida</taxon>
        <taxon>Araneae</taxon>
        <taxon>Araneomorphae</taxon>
        <taxon>Entelegynae</taxon>
        <taxon>Araneoidea</taxon>
        <taxon>Araneidae</taxon>
        <taxon>Caerostris</taxon>
    </lineage>
</organism>
<comment type="caution">
    <text evidence="2">The sequence shown here is derived from an EMBL/GenBank/DDBJ whole genome shotgun (WGS) entry which is preliminary data.</text>
</comment>
<dbReference type="AlphaFoldDB" id="A0AAV4VBM6"/>
<feature type="region of interest" description="Disordered" evidence="1">
    <location>
        <begin position="30"/>
        <end position="52"/>
    </location>
</feature>
<gene>
    <name evidence="2" type="ORF">CEXT_272521</name>
</gene>
<keyword evidence="3" id="KW-1185">Reference proteome</keyword>
<evidence type="ECO:0000313" key="2">
    <source>
        <dbReference type="EMBL" id="GIY67404.1"/>
    </source>
</evidence>
<evidence type="ECO:0000256" key="1">
    <source>
        <dbReference type="SAM" id="MobiDB-lite"/>
    </source>
</evidence>
<reference evidence="2 3" key="1">
    <citation type="submission" date="2021-06" db="EMBL/GenBank/DDBJ databases">
        <title>Caerostris extrusa draft genome.</title>
        <authorList>
            <person name="Kono N."/>
            <person name="Arakawa K."/>
        </authorList>
    </citation>
    <scope>NUCLEOTIDE SEQUENCE [LARGE SCALE GENOMIC DNA]</scope>
</reference>
<evidence type="ECO:0000313" key="3">
    <source>
        <dbReference type="Proteomes" id="UP001054945"/>
    </source>
</evidence>
<protein>
    <submittedName>
        <fullName evidence="2">Uncharacterized protein</fullName>
    </submittedName>
</protein>
<dbReference type="EMBL" id="BPLR01014235">
    <property type="protein sequence ID" value="GIY67404.1"/>
    <property type="molecule type" value="Genomic_DNA"/>
</dbReference>
<accession>A0AAV4VBM6</accession>
<name>A0AAV4VBM6_CAEEX</name>
<proteinExistence type="predicted"/>
<dbReference type="Proteomes" id="UP001054945">
    <property type="component" value="Unassembled WGS sequence"/>
</dbReference>
<sequence length="136" mass="15648">MTHRRNKYLNLNPPPVSIWRQNLSPSFGQPQLAYSTSQANKTKERERELTHSTELEPRSAFSLLLFFTDFFPFLPFRTRLFCRRRKEGKSGLKTPLTLNPPFSPSAKRKEIIVRLGNRKSKSFSCGIGVLSIVPPI</sequence>
<feature type="compositionally biased region" description="Polar residues" evidence="1">
    <location>
        <begin position="30"/>
        <end position="40"/>
    </location>
</feature>
<feature type="compositionally biased region" description="Basic and acidic residues" evidence="1">
    <location>
        <begin position="41"/>
        <end position="52"/>
    </location>
</feature>